<dbReference type="InterPro" id="IPR041212">
    <property type="entry name" value="Vta1_C"/>
</dbReference>
<gene>
    <name evidence="3" type="ORF">BS47DRAFT_1394415</name>
</gene>
<dbReference type="GO" id="GO:0032511">
    <property type="term" value="P:late endosome to vacuole transport via multivesicular body sorting pathway"/>
    <property type="evidence" value="ECO:0007669"/>
    <property type="project" value="InterPro"/>
</dbReference>
<feature type="domain" description="Vta1 C-terminal" evidence="2">
    <location>
        <begin position="171"/>
        <end position="207"/>
    </location>
</feature>
<comment type="caution">
    <text evidence="3">The sequence shown here is derived from an EMBL/GenBank/DDBJ whole genome shotgun (WGS) entry which is preliminary data.</text>
</comment>
<name>A0A9P6DW21_9AGAM</name>
<keyword evidence="4" id="KW-1185">Reference proteome</keyword>
<dbReference type="Gene3D" id="1.20.5.420">
    <property type="entry name" value="Immunoglobulin FC, subunit C"/>
    <property type="match status" value="1"/>
</dbReference>
<dbReference type="AlphaFoldDB" id="A0A9P6DW21"/>
<dbReference type="Pfam" id="PF18097">
    <property type="entry name" value="Vta1_C"/>
    <property type="match status" value="1"/>
</dbReference>
<dbReference type="PANTHER" id="PTHR46009:SF1">
    <property type="entry name" value="VACUOLAR PROTEIN SORTING-ASSOCIATED PROTEIN VTA1 HOMOLOG"/>
    <property type="match status" value="1"/>
</dbReference>
<dbReference type="PANTHER" id="PTHR46009">
    <property type="entry name" value="VACUOLAR PROTEIN SORTING-ASSOCIATED PROTEIN VTA1 HOMOLOG"/>
    <property type="match status" value="1"/>
</dbReference>
<accession>A0A9P6DW21</accession>
<evidence type="ECO:0000313" key="4">
    <source>
        <dbReference type="Proteomes" id="UP000886523"/>
    </source>
</evidence>
<dbReference type="EMBL" id="MU128989">
    <property type="protein sequence ID" value="KAF9512290.1"/>
    <property type="molecule type" value="Genomic_DNA"/>
</dbReference>
<dbReference type="GO" id="GO:0005771">
    <property type="term" value="C:multivesicular body"/>
    <property type="evidence" value="ECO:0007669"/>
    <property type="project" value="TreeGrafter"/>
</dbReference>
<protein>
    <recommendedName>
        <fullName evidence="2">Vta1 C-terminal domain-containing protein</fullName>
    </recommendedName>
</protein>
<reference evidence="3" key="1">
    <citation type="journal article" date="2020" name="Nat. Commun.">
        <title>Large-scale genome sequencing of mycorrhizal fungi provides insights into the early evolution of symbiotic traits.</title>
        <authorList>
            <person name="Miyauchi S."/>
            <person name="Kiss E."/>
            <person name="Kuo A."/>
            <person name="Drula E."/>
            <person name="Kohler A."/>
            <person name="Sanchez-Garcia M."/>
            <person name="Morin E."/>
            <person name="Andreopoulos B."/>
            <person name="Barry K.W."/>
            <person name="Bonito G."/>
            <person name="Buee M."/>
            <person name="Carver A."/>
            <person name="Chen C."/>
            <person name="Cichocki N."/>
            <person name="Clum A."/>
            <person name="Culley D."/>
            <person name="Crous P.W."/>
            <person name="Fauchery L."/>
            <person name="Girlanda M."/>
            <person name="Hayes R.D."/>
            <person name="Keri Z."/>
            <person name="LaButti K."/>
            <person name="Lipzen A."/>
            <person name="Lombard V."/>
            <person name="Magnuson J."/>
            <person name="Maillard F."/>
            <person name="Murat C."/>
            <person name="Nolan M."/>
            <person name="Ohm R.A."/>
            <person name="Pangilinan J."/>
            <person name="Pereira M.F."/>
            <person name="Perotto S."/>
            <person name="Peter M."/>
            <person name="Pfister S."/>
            <person name="Riley R."/>
            <person name="Sitrit Y."/>
            <person name="Stielow J.B."/>
            <person name="Szollosi G."/>
            <person name="Zifcakova L."/>
            <person name="Stursova M."/>
            <person name="Spatafora J.W."/>
            <person name="Tedersoo L."/>
            <person name="Vaario L.M."/>
            <person name="Yamada A."/>
            <person name="Yan M."/>
            <person name="Wang P."/>
            <person name="Xu J."/>
            <person name="Bruns T."/>
            <person name="Baldrian P."/>
            <person name="Vilgalys R."/>
            <person name="Dunand C."/>
            <person name="Henrissat B."/>
            <person name="Grigoriev I.V."/>
            <person name="Hibbett D."/>
            <person name="Nagy L.G."/>
            <person name="Martin F.M."/>
        </authorList>
    </citation>
    <scope>NUCLEOTIDE SEQUENCE</scope>
    <source>
        <strain evidence="3">UP504</strain>
    </source>
</reference>
<organism evidence="3 4">
    <name type="scientific">Hydnum rufescens UP504</name>
    <dbReference type="NCBI Taxonomy" id="1448309"/>
    <lineage>
        <taxon>Eukaryota</taxon>
        <taxon>Fungi</taxon>
        <taxon>Dikarya</taxon>
        <taxon>Basidiomycota</taxon>
        <taxon>Agaricomycotina</taxon>
        <taxon>Agaricomycetes</taxon>
        <taxon>Cantharellales</taxon>
        <taxon>Hydnaceae</taxon>
        <taxon>Hydnum</taxon>
    </lineage>
</organism>
<dbReference type="OrthoDB" id="391137at2759"/>
<feature type="compositionally biased region" description="Low complexity" evidence="1">
    <location>
        <begin position="42"/>
        <end position="55"/>
    </location>
</feature>
<dbReference type="Proteomes" id="UP000886523">
    <property type="component" value="Unassembled WGS sequence"/>
</dbReference>
<proteinExistence type="predicted"/>
<sequence length="212" mass="21599">MSYVLPNGAANIHTGSSLVAGSSAEITPAATARLPPPPIPSVPNGSTSSGSASGGLQARPGTGNGLGNVNGLTSANPRANRPTLPSAPSPSPRQGTAPIPPISAILPEIPPPPRTAHLDFPSVPTDRASNSTSLQGPIHPNPGLPPVPLAPFYPPTPYPRLPTLPDSIAPEDNARAKKHAKFAMSALDYDDLSTARRELVWALAVLGVDVAL</sequence>
<feature type="region of interest" description="Disordered" evidence="1">
    <location>
        <begin position="29"/>
        <end position="137"/>
    </location>
</feature>
<evidence type="ECO:0000313" key="3">
    <source>
        <dbReference type="EMBL" id="KAF9512290.1"/>
    </source>
</evidence>
<dbReference type="InterPro" id="IPR044538">
    <property type="entry name" value="Vta1-like"/>
</dbReference>
<evidence type="ECO:0000256" key="1">
    <source>
        <dbReference type="SAM" id="MobiDB-lite"/>
    </source>
</evidence>
<evidence type="ECO:0000259" key="2">
    <source>
        <dbReference type="Pfam" id="PF18097"/>
    </source>
</evidence>